<sequence length="48" mass="5891">MRRIKITMLYKMPMIMSTLYSINLSITNEKYDENDIINDLDLKRYKIF</sequence>
<organism evidence="1 2">
    <name type="scientific">Candidatus Profftia tarda</name>
    <dbReference type="NCBI Taxonomy" id="1177216"/>
    <lineage>
        <taxon>Bacteria</taxon>
        <taxon>Pseudomonadati</taxon>
        <taxon>Pseudomonadota</taxon>
        <taxon>Gammaproteobacteria</taxon>
        <taxon>Enterobacterales</taxon>
        <taxon>Enterobacteriaceae</taxon>
        <taxon>Candidatus Profftia</taxon>
    </lineage>
</organism>
<evidence type="ECO:0000313" key="2">
    <source>
        <dbReference type="Proteomes" id="UP000683585"/>
    </source>
</evidence>
<dbReference type="KEGG" id="ptf:PROFFT_A_03100"/>
<reference evidence="1" key="1">
    <citation type="submission" date="2020-10" db="EMBL/GenBank/DDBJ databases">
        <authorList>
            <person name="Szabo G."/>
        </authorList>
    </citation>
    <scope>NUCLEOTIDE SEQUENCE</scope>
    <source>
        <strain evidence="1">PROFFT</strain>
    </source>
</reference>
<proteinExistence type="predicted"/>
<name>A0A8E4EYB6_9ENTR</name>
<keyword evidence="2" id="KW-1185">Reference proteome</keyword>
<dbReference type="EMBL" id="LR890047">
    <property type="protein sequence ID" value="CAD6509869.1"/>
    <property type="molecule type" value="Genomic_DNA"/>
</dbReference>
<protein>
    <submittedName>
        <fullName evidence="1">Uncharacterized protein</fullName>
    </submittedName>
</protein>
<accession>A0A8E4EYB6</accession>
<gene>
    <name evidence="1" type="ORF">PROFFT_A_03100</name>
</gene>
<dbReference type="Proteomes" id="UP000683585">
    <property type="component" value="Chromosome"/>
</dbReference>
<dbReference type="AlphaFoldDB" id="A0A8E4EYB6"/>
<evidence type="ECO:0000313" key="1">
    <source>
        <dbReference type="EMBL" id="CAD6509869.1"/>
    </source>
</evidence>